<sequence>SISDRTRKLISSTFEIQRLGITGKVSSLLHVGNVSSKFEVENDQEICSQTVISFIIYVCVVLDLHSEVGGFEFCPLMQFSETLGLEQVVILHLRAGQNRLRSH</sequence>
<proteinExistence type="predicted"/>
<reference evidence="1" key="1">
    <citation type="submission" date="2014-12" db="EMBL/GenBank/DDBJ databases">
        <title>Insight into the proteome of Arion vulgaris.</title>
        <authorList>
            <person name="Aradska J."/>
            <person name="Bulat T."/>
            <person name="Smidak R."/>
            <person name="Sarate P."/>
            <person name="Gangsoo J."/>
            <person name="Sialana F."/>
            <person name="Bilban M."/>
            <person name="Lubec G."/>
        </authorList>
    </citation>
    <scope>NUCLEOTIDE SEQUENCE</scope>
    <source>
        <tissue evidence="1">Skin</tissue>
    </source>
</reference>
<feature type="non-terminal residue" evidence="1">
    <location>
        <position position="1"/>
    </location>
</feature>
<dbReference type="EMBL" id="HACG01040172">
    <property type="protein sequence ID" value="CEK87037.1"/>
    <property type="molecule type" value="Transcribed_RNA"/>
</dbReference>
<accession>A0A0B7B2E5</accession>
<gene>
    <name evidence="1" type="primary">ORF156982</name>
</gene>
<protein>
    <submittedName>
        <fullName evidence="1">Uncharacterized protein</fullName>
    </submittedName>
</protein>
<dbReference type="AlphaFoldDB" id="A0A0B7B2E5"/>
<organism evidence="1">
    <name type="scientific">Arion vulgaris</name>
    <dbReference type="NCBI Taxonomy" id="1028688"/>
    <lineage>
        <taxon>Eukaryota</taxon>
        <taxon>Metazoa</taxon>
        <taxon>Spiralia</taxon>
        <taxon>Lophotrochozoa</taxon>
        <taxon>Mollusca</taxon>
        <taxon>Gastropoda</taxon>
        <taxon>Heterobranchia</taxon>
        <taxon>Euthyneura</taxon>
        <taxon>Panpulmonata</taxon>
        <taxon>Eupulmonata</taxon>
        <taxon>Stylommatophora</taxon>
        <taxon>Helicina</taxon>
        <taxon>Arionoidea</taxon>
        <taxon>Arionidae</taxon>
        <taxon>Arion</taxon>
    </lineage>
</organism>
<feature type="non-terminal residue" evidence="1">
    <location>
        <position position="103"/>
    </location>
</feature>
<name>A0A0B7B2E5_9EUPU</name>
<evidence type="ECO:0000313" key="1">
    <source>
        <dbReference type="EMBL" id="CEK87037.1"/>
    </source>
</evidence>